<dbReference type="InterPro" id="IPR027417">
    <property type="entry name" value="P-loop_NTPase"/>
</dbReference>
<dbReference type="PROSITE" id="PS00211">
    <property type="entry name" value="ABC_TRANSPORTER_1"/>
    <property type="match status" value="1"/>
</dbReference>
<comment type="caution">
    <text evidence="4">The sequence shown here is derived from an EMBL/GenBank/DDBJ whole genome shotgun (WGS) entry which is preliminary data.</text>
</comment>
<evidence type="ECO:0000313" key="4">
    <source>
        <dbReference type="EMBL" id="MBB6351173.1"/>
    </source>
</evidence>
<gene>
    <name evidence="4" type="ORF">FHU36_007756</name>
</gene>
<evidence type="ECO:0000256" key="1">
    <source>
        <dbReference type="ARBA" id="ARBA00022741"/>
    </source>
</evidence>
<dbReference type="RefSeq" id="WP_185088973.1">
    <property type="nucleotide sequence ID" value="NZ_JACHJB010000004.1"/>
</dbReference>
<dbReference type="SUPFAM" id="SSF52540">
    <property type="entry name" value="P-loop containing nucleoside triphosphate hydrolases"/>
    <property type="match status" value="1"/>
</dbReference>
<dbReference type="InterPro" id="IPR003593">
    <property type="entry name" value="AAA+_ATPase"/>
</dbReference>
<dbReference type="Pfam" id="PF00005">
    <property type="entry name" value="ABC_tran"/>
    <property type="match status" value="1"/>
</dbReference>
<evidence type="ECO:0000313" key="5">
    <source>
        <dbReference type="Proteomes" id="UP000583800"/>
    </source>
</evidence>
<protein>
    <submittedName>
        <fullName evidence="4">ABC-type phosphate/phosphonate transport system ATPase subunit</fullName>
    </submittedName>
</protein>
<dbReference type="PANTHER" id="PTHR24220:SF659">
    <property type="entry name" value="TRANSPORTER, PUTATIVE-RELATED"/>
    <property type="match status" value="1"/>
</dbReference>
<dbReference type="EMBL" id="JACHJB010000004">
    <property type="protein sequence ID" value="MBB6351173.1"/>
    <property type="molecule type" value="Genomic_DNA"/>
</dbReference>
<dbReference type="GO" id="GO:0016887">
    <property type="term" value="F:ATP hydrolysis activity"/>
    <property type="evidence" value="ECO:0007669"/>
    <property type="project" value="InterPro"/>
</dbReference>
<dbReference type="Proteomes" id="UP000583800">
    <property type="component" value="Unassembled WGS sequence"/>
</dbReference>
<feature type="domain" description="ABC transporter" evidence="3">
    <location>
        <begin position="8"/>
        <end position="248"/>
    </location>
</feature>
<dbReference type="PROSITE" id="PS50893">
    <property type="entry name" value="ABC_TRANSPORTER_2"/>
    <property type="match status" value="1"/>
</dbReference>
<reference evidence="4 5" key="1">
    <citation type="submission" date="2020-08" db="EMBL/GenBank/DDBJ databases">
        <title>Sequencing the genomes of 1000 actinobacteria strains.</title>
        <authorList>
            <person name="Klenk H.-P."/>
        </authorList>
    </citation>
    <scope>NUCLEOTIDE SEQUENCE [LARGE SCALE GENOMIC DNA]</scope>
    <source>
        <strain evidence="4 5">DSM 45913</strain>
    </source>
</reference>
<dbReference type="PANTHER" id="PTHR24220">
    <property type="entry name" value="IMPORT ATP-BINDING PROTEIN"/>
    <property type="match status" value="1"/>
</dbReference>
<evidence type="ECO:0000256" key="2">
    <source>
        <dbReference type="ARBA" id="ARBA00022840"/>
    </source>
</evidence>
<dbReference type="GO" id="GO:0022857">
    <property type="term" value="F:transmembrane transporter activity"/>
    <property type="evidence" value="ECO:0007669"/>
    <property type="project" value="TreeGrafter"/>
</dbReference>
<organism evidence="4 5">
    <name type="scientific">Nonomuraea muscovyensis</name>
    <dbReference type="NCBI Taxonomy" id="1124761"/>
    <lineage>
        <taxon>Bacteria</taxon>
        <taxon>Bacillati</taxon>
        <taxon>Actinomycetota</taxon>
        <taxon>Actinomycetes</taxon>
        <taxon>Streptosporangiales</taxon>
        <taxon>Streptosporangiaceae</taxon>
        <taxon>Nonomuraea</taxon>
    </lineage>
</organism>
<accession>A0A7X0CAN7</accession>
<keyword evidence="5" id="KW-1185">Reference proteome</keyword>
<name>A0A7X0CAN7_9ACTN</name>
<keyword evidence="1" id="KW-0547">Nucleotide-binding</keyword>
<dbReference type="InterPro" id="IPR015854">
    <property type="entry name" value="ABC_transpr_LolD-like"/>
</dbReference>
<sequence>MGSEGVEINVSQVTVIFAGRAVLDDVTLKVDVGERLALLGPSGAGKTTLLRVIVGAVRPDRGQVAIDGSSPFGRRTAVTRLRRAIGCVRQRDDLVPGLTASTNILAGAAHQWRLADWASILAGVVPRRFAGRLAELAHRHEIEHTLSKRVEQLSGGERQRVALARALFTRPRLLLADECTSGLDPVRAAVALEHLRNSGATLVATTHDLNVARFCDRVVALREGRVVYDGSPPDSEEIERIYGKVDPAEMVI</sequence>
<proteinExistence type="predicted"/>
<dbReference type="InterPro" id="IPR003439">
    <property type="entry name" value="ABC_transporter-like_ATP-bd"/>
</dbReference>
<dbReference type="InterPro" id="IPR017871">
    <property type="entry name" value="ABC_transporter-like_CS"/>
</dbReference>
<dbReference type="GO" id="GO:0005524">
    <property type="term" value="F:ATP binding"/>
    <property type="evidence" value="ECO:0007669"/>
    <property type="project" value="UniProtKB-KW"/>
</dbReference>
<evidence type="ECO:0000259" key="3">
    <source>
        <dbReference type="PROSITE" id="PS50893"/>
    </source>
</evidence>
<dbReference type="GO" id="GO:0005886">
    <property type="term" value="C:plasma membrane"/>
    <property type="evidence" value="ECO:0007669"/>
    <property type="project" value="TreeGrafter"/>
</dbReference>
<dbReference type="AlphaFoldDB" id="A0A7X0CAN7"/>
<keyword evidence="2" id="KW-0067">ATP-binding</keyword>
<dbReference type="SMART" id="SM00382">
    <property type="entry name" value="AAA"/>
    <property type="match status" value="1"/>
</dbReference>
<dbReference type="Gene3D" id="3.40.50.300">
    <property type="entry name" value="P-loop containing nucleotide triphosphate hydrolases"/>
    <property type="match status" value="1"/>
</dbReference>